<sequence>MVLKCHQRRMYRLAQDGHWWIILPRPTPDSEWTGYHGTSRGWPLKQQAHDRPLHRKLWGKRTRFLVPEGGESGVIVGREYIRGRLLFMGGCKEPFPSLPNEPGNGMHGWILSGDSDIIKLSVEFPATTEPSWTFVVGIFQLCQIYELSGLAGVLESRWVKYGWHGKDGICELGPSQNHRYSLCRRLCLRDHLPWVFRRASATHIEPPAPPHPIRAESPLQAHLDVPDDVAMRGATCQTRR</sequence>
<evidence type="ECO:0000313" key="2">
    <source>
        <dbReference type="Proteomes" id="UP000777438"/>
    </source>
</evidence>
<proteinExistence type="predicted"/>
<comment type="caution">
    <text evidence="1">The sequence shown here is derived from an EMBL/GenBank/DDBJ whole genome shotgun (WGS) entry which is preliminary data.</text>
</comment>
<dbReference type="Proteomes" id="UP000777438">
    <property type="component" value="Unassembled WGS sequence"/>
</dbReference>
<organism evidence="1 2">
    <name type="scientific">Thelonectria olida</name>
    <dbReference type="NCBI Taxonomy" id="1576542"/>
    <lineage>
        <taxon>Eukaryota</taxon>
        <taxon>Fungi</taxon>
        <taxon>Dikarya</taxon>
        <taxon>Ascomycota</taxon>
        <taxon>Pezizomycotina</taxon>
        <taxon>Sordariomycetes</taxon>
        <taxon>Hypocreomycetidae</taxon>
        <taxon>Hypocreales</taxon>
        <taxon>Nectriaceae</taxon>
        <taxon>Thelonectria</taxon>
    </lineage>
</organism>
<dbReference type="AlphaFoldDB" id="A0A9P8VYM3"/>
<evidence type="ECO:0000313" key="1">
    <source>
        <dbReference type="EMBL" id="KAH6885298.1"/>
    </source>
</evidence>
<accession>A0A9P8VYM3</accession>
<reference evidence="1 2" key="1">
    <citation type="journal article" date="2021" name="Nat. Commun.">
        <title>Genetic determinants of endophytism in the Arabidopsis root mycobiome.</title>
        <authorList>
            <person name="Mesny F."/>
            <person name="Miyauchi S."/>
            <person name="Thiergart T."/>
            <person name="Pickel B."/>
            <person name="Atanasova L."/>
            <person name="Karlsson M."/>
            <person name="Huettel B."/>
            <person name="Barry K.W."/>
            <person name="Haridas S."/>
            <person name="Chen C."/>
            <person name="Bauer D."/>
            <person name="Andreopoulos W."/>
            <person name="Pangilinan J."/>
            <person name="LaButti K."/>
            <person name="Riley R."/>
            <person name="Lipzen A."/>
            <person name="Clum A."/>
            <person name="Drula E."/>
            <person name="Henrissat B."/>
            <person name="Kohler A."/>
            <person name="Grigoriev I.V."/>
            <person name="Martin F.M."/>
            <person name="Hacquard S."/>
        </authorList>
    </citation>
    <scope>NUCLEOTIDE SEQUENCE [LARGE SCALE GENOMIC DNA]</scope>
    <source>
        <strain evidence="1 2">MPI-CAGE-CH-0241</strain>
    </source>
</reference>
<keyword evidence="2" id="KW-1185">Reference proteome</keyword>
<dbReference type="EMBL" id="JAGPYM010000018">
    <property type="protein sequence ID" value="KAH6885298.1"/>
    <property type="molecule type" value="Genomic_DNA"/>
</dbReference>
<protein>
    <submittedName>
        <fullName evidence="1">Uncharacterized protein</fullName>
    </submittedName>
</protein>
<gene>
    <name evidence="1" type="ORF">B0T10DRAFT_92550</name>
</gene>
<name>A0A9P8VYM3_9HYPO</name>